<sequence>MAKIQFNFLQIKIKKHVINQLNALEIYCKNIFGWHSISKQRGVNLFWLMNIYLFSVFNNQSDEIVLCKILFEGNFNYKTIWLYLQNRSQYNYFYQLIKIYACIQIILQSII</sequence>
<dbReference type="InParanoid" id="W7XIQ7"/>
<dbReference type="Proteomes" id="UP000009168">
    <property type="component" value="Unassembled WGS sequence"/>
</dbReference>
<name>W7XIQ7_TETTS</name>
<reference evidence="2" key="1">
    <citation type="journal article" date="2006" name="PLoS Biol.">
        <title>Macronuclear genome sequence of the ciliate Tetrahymena thermophila, a model eukaryote.</title>
        <authorList>
            <person name="Eisen J.A."/>
            <person name="Coyne R.S."/>
            <person name="Wu M."/>
            <person name="Wu D."/>
            <person name="Thiagarajan M."/>
            <person name="Wortman J.R."/>
            <person name="Badger J.H."/>
            <person name="Ren Q."/>
            <person name="Amedeo P."/>
            <person name="Jones K.M."/>
            <person name="Tallon L.J."/>
            <person name="Delcher A.L."/>
            <person name="Salzberg S.L."/>
            <person name="Silva J.C."/>
            <person name="Haas B.J."/>
            <person name="Majoros W.H."/>
            <person name="Farzad M."/>
            <person name="Carlton J.M."/>
            <person name="Smith R.K. Jr."/>
            <person name="Garg J."/>
            <person name="Pearlman R.E."/>
            <person name="Karrer K.M."/>
            <person name="Sun L."/>
            <person name="Manning G."/>
            <person name="Elde N.C."/>
            <person name="Turkewitz A.P."/>
            <person name="Asai D.J."/>
            <person name="Wilkes D.E."/>
            <person name="Wang Y."/>
            <person name="Cai H."/>
            <person name="Collins K."/>
            <person name="Stewart B.A."/>
            <person name="Lee S.R."/>
            <person name="Wilamowska K."/>
            <person name="Weinberg Z."/>
            <person name="Ruzzo W.L."/>
            <person name="Wloga D."/>
            <person name="Gaertig J."/>
            <person name="Frankel J."/>
            <person name="Tsao C.-C."/>
            <person name="Gorovsky M.A."/>
            <person name="Keeling P.J."/>
            <person name="Waller R.F."/>
            <person name="Patron N.J."/>
            <person name="Cherry J.M."/>
            <person name="Stover N.A."/>
            <person name="Krieger C.J."/>
            <person name="del Toro C."/>
            <person name="Ryder H.F."/>
            <person name="Williamson S.C."/>
            <person name="Barbeau R.A."/>
            <person name="Hamilton E.P."/>
            <person name="Orias E."/>
        </authorList>
    </citation>
    <scope>NUCLEOTIDE SEQUENCE [LARGE SCALE GENOMIC DNA]</scope>
    <source>
        <strain evidence="2">SB210</strain>
    </source>
</reference>
<dbReference type="GeneID" id="24439897"/>
<evidence type="ECO:0000313" key="2">
    <source>
        <dbReference type="Proteomes" id="UP000009168"/>
    </source>
</evidence>
<evidence type="ECO:0000313" key="1">
    <source>
        <dbReference type="EMBL" id="EWS73529.1"/>
    </source>
</evidence>
<organism evidence="1 2">
    <name type="scientific">Tetrahymena thermophila (strain SB210)</name>
    <dbReference type="NCBI Taxonomy" id="312017"/>
    <lineage>
        <taxon>Eukaryota</taxon>
        <taxon>Sar</taxon>
        <taxon>Alveolata</taxon>
        <taxon>Ciliophora</taxon>
        <taxon>Intramacronucleata</taxon>
        <taxon>Oligohymenophorea</taxon>
        <taxon>Hymenostomatida</taxon>
        <taxon>Tetrahymenina</taxon>
        <taxon>Tetrahymenidae</taxon>
        <taxon>Tetrahymena</taxon>
    </lineage>
</organism>
<accession>W7XIQ7</accession>
<proteinExistence type="predicted"/>
<gene>
    <name evidence="1" type="ORF">TTHERM_000628389</name>
</gene>
<dbReference type="EMBL" id="GG662641">
    <property type="protein sequence ID" value="EWS73529.1"/>
    <property type="molecule type" value="Genomic_DNA"/>
</dbReference>
<protein>
    <submittedName>
        <fullName evidence="1">Uncharacterized protein</fullName>
    </submittedName>
</protein>
<dbReference type="RefSeq" id="XP_012653919.1">
    <property type="nucleotide sequence ID" value="XM_012798465.1"/>
</dbReference>
<keyword evidence="2" id="KW-1185">Reference proteome</keyword>
<dbReference type="AlphaFoldDB" id="W7XIQ7"/>
<dbReference type="KEGG" id="tet:TTHERM_000628389"/>